<dbReference type="SMART" id="SM01100">
    <property type="entry name" value="CRAL_TRIO_N"/>
    <property type="match status" value="1"/>
</dbReference>
<dbReference type="InterPro" id="IPR036273">
    <property type="entry name" value="CRAL/TRIO_N_dom_sf"/>
</dbReference>
<name>A0A507E125_9FUNG</name>
<dbReference type="EMBL" id="QEAQ01000047">
    <property type="protein sequence ID" value="TPX57783.1"/>
    <property type="molecule type" value="Genomic_DNA"/>
</dbReference>
<feature type="domain" description="CRAL-TRIO" evidence="1">
    <location>
        <begin position="89"/>
        <end position="262"/>
    </location>
</feature>
<sequence>MAAQASQENLAGRVGNLTPEQTQTLAQFKTELAAEGFYDPAKHDDHILLRFLRARKFHLPEAKKMWTEYITWRKEFGADEILQTFDFPEYPVVKKFYPRFYHKIDKLGRPIYFEQLGGVDVKQLFQVTDMDRMLKNHVYEYEKLVKYRLPACSKKTGRYIEQSCTILDMKNVYITAFPSVASLVKQVSAIAQNYYPEMLGKMYIINAPMLFTGVWSIVKGFLDEVTVSKINILGSNYKSKLLETIDESSLPKIYGGTCECPGGCAHADVGPWNDKSVEGYPQEEMEKFNRLYGPNAAGAAGAGSK</sequence>
<dbReference type="AlphaFoldDB" id="A0A507E125"/>
<dbReference type="PANTHER" id="PTHR45657:SF1">
    <property type="entry name" value="CRAL-TRIO DOMAIN-CONTAINING PROTEIN YKL091C-RELATED"/>
    <property type="match status" value="1"/>
</dbReference>
<evidence type="ECO:0000313" key="3">
    <source>
        <dbReference type="Proteomes" id="UP000318582"/>
    </source>
</evidence>
<keyword evidence="3" id="KW-1185">Reference proteome</keyword>
<organism evidence="2 3">
    <name type="scientific">Powellomyces hirtus</name>
    <dbReference type="NCBI Taxonomy" id="109895"/>
    <lineage>
        <taxon>Eukaryota</taxon>
        <taxon>Fungi</taxon>
        <taxon>Fungi incertae sedis</taxon>
        <taxon>Chytridiomycota</taxon>
        <taxon>Chytridiomycota incertae sedis</taxon>
        <taxon>Chytridiomycetes</taxon>
        <taxon>Spizellomycetales</taxon>
        <taxon>Powellomycetaceae</taxon>
        <taxon>Powellomyces</taxon>
    </lineage>
</organism>
<dbReference type="InterPro" id="IPR051026">
    <property type="entry name" value="PI/PC_transfer"/>
</dbReference>
<gene>
    <name evidence="2" type="ORF">PhCBS80983_g03595</name>
</gene>
<dbReference type="PRINTS" id="PR00180">
    <property type="entry name" value="CRETINALDHBP"/>
</dbReference>
<protein>
    <recommendedName>
        <fullName evidence="1">CRAL-TRIO domain-containing protein</fullName>
    </recommendedName>
</protein>
<accession>A0A507E125</accession>
<comment type="caution">
    <text evidence="2">The sequence shown here is derived from an EMBL/GenBank/DDBJ whole genome shotgun (WGS) entry which is preliminary data.</text>
</comment>
<dbReference type="Proteomes" id="UP000318582">
    <property type="component" value="Unassembled WGS sequence"/>
</dbReference>
<dbReference type="Pfam" id="PF00650">
    <property type="entry name" value="CRAL_TRIO"/>
    <property type="match status" value="1"/>
</dbReference>
<dbReference type="STRING" id="109895.A0A507E125"/>
<dbReference type="SMART" id="SM00516">
    <property type="entry name" value="SEC14"/>
    <property type="match status" value="1"/>
</dbReference>
<evidence type="ECO:0000259" key="1">
    <source>
        <dbReference type="PROSITE" id="PS50191"/>
    </source>
</evidence>
<dbReference type="SUPFAM" id="SSF52087">
    <property type="entry name" value="CRAL/TRIO domain"/>
    <property type="match status" value="1"/>
</dbReference>
<reference evidence="2 3" key="1">
    <citation type="journal article" date="2019" name="Sci. Rep.">
        <title>Comparative genomics of chytrid fungi reveal insights into the obligate biotrophic and pathogenic lifestyle of Synchytrium endobioticum.</title>
        <authorList>
            <person name="van de Vossenberg B.T.L.H."/>
            <person name="Warris S."/>
            <person name="Nguyen H.D.T."/>
            <person name="van Gent-Pelzer M.P.E."/>
            <person name="Joly D.L."/>
            <person name="van de Geest H.C."/>
            <person name="Bonants P.J.M."/>
            <person name="Smith D.S."/>
            <person name="Levesque C.A."/>
            <person name="van der Lee T.A.J."/>
        </authorList>
    </citation>
    <scope>NUCLEOTIDE SEQUENCE [LARGE SCALE GENOMIC DNA]</scope>
    <source>
        <strain evidence="2 3">CBS 809.83</strain>
    </source>
</reference>
<dbReference type="Gene3D" id="1.10.8.20">
    <property type="entry name" value="N-terminal domain of phosphatidylinositol transfer protein sec14p"/>
    <property type="match status" value="1"/>
</dbReference>
<dbReference type="Gene3D" id="3.40.525.10">
    <property type="entry name" value="CRAL-TRIO lipid binding domain"/>
    <property type="match status" value="1"/>
</dbReference>
<dbReference type="SUPFAM" id="SSF46938">
    <property type="entry name" value="CRAL/TRIO N-terminal domain"/>
    <property type="match status" value="1"/>
</dbReference>
<dbReference type="PANTHER" id="PTHR45657">
    <property type="entry name" value="CRAL-TRIO DOMAIN-CONTAINING PROTEIN YKL091C-RELATED"/>
    <property type="match status" value="1"/>
</dbReference>
<dbReference type="InterPro" id="IPR036865">
    <property type="entry name" value="CRAL-TRIO_dom_sf"/>
</dbReference>
<evidence type="ECO:0000313" key="2">
    <source>
        <dbReference type="EMBL" id="TPX57783.1"/>
    </source>
</evidence>
<dbReference type="CDD" id="cd00170">
    <property type="entry name" value="SEC14"/>
    <property type="match status" value="1"/>
</dbReference>
<dbReference type="PROSITE" id="PS50191">
    <property type="entry name" value="CRAL_TRIO"/>
    <property type="match status" value="1"/>
</dbReference>
<dbReference type="InterPro" id="IPR001251">
    <property type="entry name" value="CRAL-TRIO_dom"/>
</dbReference>
<proteinExistence type="predicted"/>
<dbReference type="Pfam" id="PF03765">
    <property type="entry name" value="CRAL_TRIO_N"/>
    <property type="match status" value="1"/>
</dbReference>
<dbReference type="InterPro" id="IPR011074">
    <property type="entry name" value="CRAL/TRIO_N_dom"/>
</dbReference>